<sequence>MPEIILMDESLRGVDYKLPYLQAIEEGKDGDTSYFRVPESFWASGLCAKLSGAGLAMYLIAMSRAGWGNQPSFWLSPTHFAEQYGLGDSTRKKGLRELVDHGVVTQELRSIDRGGHQGFRTFQRSVYTVAAEYRVPGATTPEPASAEEKLTVEDIFKMLSARPGKR</sequence>
<evidence type="ECO:0008006" key="2">
    <source>
        <dbReference type="Google" id="ProtNLM"/>
    </source>
</evidence>
<proteinExistence type="predicted"/>
<organism evidence="1">
    <name type="scientific">Herbiconiux sp. A18JL235</name>
    <dbReference type="NCBI Taxonomy" id="3152363"/>
    <lineage>
        <taxon>Bacteria</taxon>
        <taxon>Bacillati</taxon>
        <taxon>Actinomycetota</taxon>
        <taxon>Actinomycetes</taxon>
        <taxon>Micrococcales</taxon>
        <taxon>Microbacteriaceae</taxon>
        <taxon>Herbiconiux</taxon>
    </lineage>
</organism>
<gene>
    <name evidence="1" type="ORF">ABFY20_19755</name>
</gene>
<dbReference type="InterPro" id="IPR036388">
    <property type="entry name" value="WH-like_DNA-bd_sf"/>
</dbReference>
<geneLocation type="plasmid" evidence="1">
    <name>unnamed1</name>
</geneLocation>
<dbReference type="AlphaFoldDB" id="A0AB39BM84"/>
<protein>
    <recommendedName>
        <fullName evidence="2">Helix-turn-helix domain-containing protein</fullName>
    </recommendedName>
</protein>
<dbReference type="Gene3D" id="1.10.10.10">
    <property type="entry name" value="Winged helix-like DNA-binding domain superfamily/Winged helix DNA-binding domain"/>
    <property type="match status" value="1"/>
</dbReference>
<name>A0AB39BM84_9MICO</name>
<dbReference type="RefSeq" id="WP_368499916.1">
    <property type="nucleotide sequence ID" value="NZ_CP162512.1"/>
</dbReference>
<accession>A0AB39BM84</accession>
<evidence type="ECO:0000313" key="1">
    <source>
        <dbReference type="EMBL" id="XDI07553.1"/>
    </source>
</evidence>
<keyword evidence="1" id="KW-0614">Plasmid</keyword>
<dbReference type="EMBL" id="CP162512">
    <property type="protein sequence ID" value="XDI07553.1"/>
    <property type="molecule type" value="Genomic_DNA"/>
</dbReference>
<reference evidence="1" key="1">
    <citation type="submission" date="2024-05" db="EMBL/GenBank/DDBJ databases">
        <title>Herbiconiux sp. A18JL235.</title>
        <authorList>
            <person name="Zhang G."/>
        </authorList>
    </citation>
    <scope>NUCLEOTIDE SEQUENCE</scope>
    <source>
        <strain evidence="1">A18JL235</strain>
        <plasmid evidence="1">unnamed1</plasmid>
    </source>
</reference>